<reference evidence="2 3" key="1">
    <citation type="submission" date="2024-01" db="EMBL/GenBank/DDBJ databases">
        <title>The genomes of 5 underutilized Papilionoideae crops provide insights into root nodulation and disease resistanc.</title>
        <authorList>
            <person name="Yuan L."/>
        </authorList>
    </citation>
    <scope>NUCLEOTIDE SEQUENCE [LARGE SCALE GENOMIC DNA]</scope>
    <source>
        <strain evidence="2">ZHUSHIDOU_FW_LH</strain>
        <tissue evidence="2">Leaf</tissue>
    </source>
</reference>
<accession>A0AAN9HZL8</accession>
<dbReference type="EMBL" id="JAYWIO010000005">
    <property type="protein sequence ID" value="KAK7259629.1"/>
    <property type="molecule type" value="Genomic_DNA"/>
</dbReference>
<feature type="compositionally biased region" description="Low complexity" evidence="1">
    <location>
        <begin position="119"/>
        <end position="130"/>
    </location>
</feature>
<sequence length="146" mass="15786">MGTEERLMEKNANEWLEGSSSNGNGDGIDLSNRMNRLGALSRCCRRMCSVACRSLDDFNKVRDFVIREGCAQKGVVQWVTFLVAVKGPKGAVVANLFGHNIKRCPNGMVDNDDADDSSSRSVSCSSNFDNPKGDEATSGCSVDVQV</sequence>
<protein>
    <submittedName>
        <fullName evidence="2">Uncharacterized protein</fullName>
    </submittedName>
</protein>
<gene>
    <name evidence="2" type="ORF">RIF29_25241</name>
</gene>
<dbReference type="Proteomes" id="UP001372338">
    <property type="component" value="Unassembled WGS sequence"/>
</dbReference>
<feature type="region of interest" description="Disordered" evidence="1">
    <location>
        <begin position="108"/>
        <end position="146"/>
    </location>
</feature>
<dbReference type="AlphaFoldDB" id="A0AAN9HZL8"/>
<organism evidence="2 3">
    <name type="scientific">Crotalaria pallida</name>
    <name type="common">Smooth rattlebox</name>
    <name type="synonym">Crotalaria striata</name>
    <dbReference type="NCBI Taxonomy" id="3830"/>
    <lineage>
        <taxon>Eukaryota</taxon>
        <taxon>Viridiplantae</taxon>
        <taxon>Streptophyta</taxon>
        <taxon>Embryophyta</taxon>
        <taxon>Tracheophyta</taxon>
        <taxon>Spermatophyta</taxon>
        <taxon>Magnoliopsida</taxon>
        <taxon>eudicotyledons</taxon>
        <taxon>Gunneridae</taxon>
        <taxon>Pentapetalae</taxon>
        <taxon>rosids</taxon>
        <taxon>fabids</taxon>
        <taxon>Fabales</taxon>
        <taxon>Fabaceae</taxon>
        <taxon>Papilionoideae</taxon>
        <taxon>50 kb inversion clade</taxon>
        <taxon>genistoids sensu lato</taxon>
        <taxon>core genistoids</taxon>
        <taxon>Crotalarieae</taxon>
        <taxon>Crotalaria</taxon>
    </lineage>
</organism>
<name>A0AAN9HZL8_CROPI</name>
<evidence type="ECO:0000313" key="3">
    <source>
        <dbReference type="Proteomes" id="UP001372338"/>
    </source>
</evidence>
<proteinExistence type="predicted"/>
<evidence type="ECO:0000256" key="1">
    <source>
        <dbReference type="SAM" id="MobiDB-lite"/>
    </source>
</evidence>
<evidence type="ECO:0000313" key="2">
    <source>
        <dbReference type="EMBL" id="KAK7259629.1"/>
    </source>
</evidence>
<comment type="caution">
    <text evidence="2">The sequence shown here is derived from an EMBL/GenBank/DDBJ whole genome shotgun (WGS) entry which is preliminary data.</text>
</comment>
<keyword evidence="3" id="KW-1185">Reference proteome</keyword>